<feature type="domain" description="C-type lectin" evidence="3">
    <location>
        <begin position="115"/>
        <end position="236"/>
    </location>
</feature>
<dbReference type="SUPFAM" id="SSF56436">
    <property type="entry name" value="C-type lectin-like"/>
    <property type="match status" value="1"/>
</dbReference>
<evidence type="ECO:0000313" key="5">
    <source>
        <dbReference type="Proteomes" id="UP001208570"/>
    </source>
</evidence>
<dbReference type="SMART" id="SM00034">
    <property type="entry name" value="CLECT"/>
    <property type="match status" value="1"/>
</dbReference>
<keyword evidence="1" id="KW-1015">Disulfide bond</keyword>
<dbReference type="Proteomes" id="UP001208570">
    <property type="component" value="Unassembled WGS sequence"/>
</dbReference>
<protein>
    <recommendedName>
        <fullName evidence="3">C-type lectin domain-containing protein</fullName>
    </recommendedName>
</protein>
<organism evidence="4 5">
    <name type="scientific">Paralvinella palmiformis</name>
    <dbReference type="NCBI Taxonomy" id="53620"/>
    <lineage>
        <taxon>Eukaryota</taxon>
        <taxon>Metazoa</taxon>
        <taxon>Spiralia</taxon>
        <taxon>Lophotrochozoa</taxon>
        <taxon>Annelida</taxon>
        <taxon>Polychaeta</taxon>
        <taxon>Sedentaria</taxon>
        <taxon>Canalipalpata</taxon>
        <taxon>Terebellida</taxon>
        <taxon>Terebelliformia</taxon>
        <taxon>Alvinellidae</taxon>
        <taxon>Paralvinella</taxon>
    </lineage>
</organism>
<dbReference type="InterPro" id="IPR018378">
    <property type="entry name" value="C-type_lectin_CS"/>
</dbReference>
<evidence type="ECO:0000256" key="2">
    <source>
        <dbReference type="SAM" id="SignalP"/>
    </source>
</evidence>
<evidence type="ECO:0000259" key="3">
    <source>
        <dbReference type="PROSITE" id="PS50041"/>
    </source>
</evidence>
<dbReference type="InterPro" id="IPR016187">
    <property type="entry name" value="CTDL_fold"/>
</dbReference>
<dbReference type="AlphaFoldDB" id="A0AAD9ISE5"/>
<accession>A0AAD9ISE5</accession>
<reference evidence="4" key="1">
    <citation type="journal article" date="2023" name="Mol. Biol. Evol.">
        <title>Third-Generation Sequencing Reveals the Adaptive Role of the Epigenome in Three Deep-Sea Polychaetes.</title>
        <authorList>
            <person name="Perez M."/>
            <person name="Aroh O."/>
            <person name="Sun Y."/>
            <person name="Lan Y."/>
            <person name="Juniper S.K."/>
            <person name="Young C.R."/>
            <person name="Angers B."/>
            <person name="Qian P.Y."/>
        </authorList>
    </citation>
    <scope>NUCLEOTIDE SEQUENCE</scope>
    <source>
        <strain evidence="4">P08H-3</strain>
    </source>
</reference>
<evidence type="ECO:0000256" key="1">
    <source>
        <dbReference type="ARBA" id="ARBA00023157"/>
    </source>
</evidence>
<proteinExistence type="predicted"/>
<feature type="chain" id="PRO_5041958688" description="C-type lectin domain-containing protein" evidence="2">
    <location>
        <begin position="22"/>
        <end position="237"/>
    </location>
</feature>
<dbReference type="PROSITE" id="PS50041">
    <property type="entry name" value="C_TYPE_LECTIN_2"/>
    <property type="match status" value="1"/>
</dbReference>
<evidence type="ECO:0000313" key="4">
    <source>
        <dbReference type="EMBL" id="KAK2140024.1"/>
    </source>
</evidence>
<keyword evidence="2" id="KW-0732">Signal</keyword>
<sequence length="237" mass="27439">MTVFFVLPYLILSSCIVKITTCPADHLCRRQIFYEIRDKTYLGQVLMTGGPWPLYNCRRICRQYVECLSFSIEWSDDILGKCTIYNGVLNISRLVDRDEVTLYVSCPQGFMWHGNARKCYSSEVYESVQGTNIVVACKLLHPNATPVEPRNKIQTTVITNIADGRQIWLGMYRPEASNILDDFKYFSDGRNITYRDWFHADPDNSGEKEHCVISTPSRETKWSDIRCQDQYALLCEL</sequence>
<name>A0AAD9ISE5_9ANNE</name>
<dbReference type="EMBL" id="JAODUP010001510">
    <property type="protein sequence ID" value="KAK2140024.1"/>
    <property type="molecule type" value="Genomic_DNA"/>
</dbReference>
<dbReference type="InterPro" id="IPR001304">
    <property type="entry name" value="C-type_lectin-like"/>
</dbReference>
<dbReference type="Gene3D" id="3.10.100.10">
    <property type="entry name" value="Mannose-Binding Protein A, subunit A"/>
    <property type="match status" value="1"/>
</dbReference>
<comment type="caution">
    <text evidence="4">The sequence shown here is derived from an EMBL/GenBank/DDBJ whole genome shotgun (WGS) entry which is preliminary data.</text>
</comment>
<dbReference type="InterPro" id="IPR016186">
    <property type="entry name" value="C-type_lectin-like/link_sf"/>
</dbReference>
<feature type="signal peptide" evidence="2">
    <location>
        <begin position="1"/>
        <end position="21"/>
    </location>
</feature>
<dbReference type="PROSITE" id="PS00615">
    <property type="entry name" value="C_TYPE_LECTIN_1"/>
    <property type="match status" value="1"/>
</dbReference>
<gene>
    <name evidence="4" type="ORF">LSH36_1512g00015</name>
</gene>
<keyword evidence="5" id="KW-1185">Reference proteome</keyword>
<dbReference type="Pfam" id="PF00059">
    <property type="entry name" value="Lectin_C"/>
    <property type="match status" value="1"/>
</dbReference>